<comment type="caution">
    <text evidence="9">The sequence shown here is derived from an EMBL/GenBank/DDBJ whole genome shotgun (WGS) entry which is preliminary data.</text>
</comment>
<dbReference type="Pfam" id="PF25973">
    <property type="entry name" value="BSH_CzcB"/>
    <property type="match status" value="1"/>
</dbReference>
<keyword evidence="3" id="KW-0175">Coiled coil</keyword>
<dbReference type="GO" id="GO:0015679">
    <property type="term" value="P:plasma membrane copper ion transport"/>
    <property type="evidence" value="ECO:0007669"/>
    <property type="project" value="TreeGrafter"/>
</dbReference>
<dbReference type="InterPro" id="IPR058648">
    <property type="entry name" value="HH_CzcB-like"/>
</dbReference>
<gene>
    <name evidence="9" type="ORF">GTU67_13735</name>
</gene>
<proteinExistence type="inferred from homology"/>
<dbReference type="Pfam" id="PF25893">
    <property type="entry name" value="HH_CzcB"/>
    <property type="match status" value="1"/>
</dbReference>
<dbReference type="Pfam" id="PF25975">
    <property type="entry name" value="CzcB_C"/>
    <property type="match status" value="1"/>
</dbReference>
<name>A0A842HPV6_9BURK</name>
<feature type="domain" description="CzcB-like alpha-helical hairpin" evidence="5">
    <location>
        <begin position="164"/>
        <end position="222"/>
    </location>
</feature>
<feature type="domain" description="CzcB-like C-terminal circularly permuted SH3-like" evidence="8">
    <location>
        <begin position="353"/>
        <end position="413"/>
    </location>
</feature>
<dbReference type="RefSeq" id="WP_123661211.1">
    <property type="nucleotide sequence ID" value="NZ_JACJUU010000016.1"/>
</dbReference>
<dbReference type="AlphaFoldDB" id="A0A842HPV6"/>
<dbReference type="GO" id="GO:0046914">
    <property type="term" value="F:transition metal ion binding"/>
    <property type="evidence" value="ECO:0007669"/>
    <property type="project" value="TreeGrafter"/>
</dbReference>
<dbReference type="InterPro" id="IPR058649">
    <property type="entry name" value="CzcB_C"/>
</dbReference>
<dbReference type="GO" id="GO:0060003">
    <property type="term" value="P:copper ion export"/>
    <property type="evidence" value="ECO:0007669"/>
    <property type="project" value="TreeGrafter"/>
</dbReference>
<evidence type="ECO:0000256" key="1">
    <source>
        <dbReference type="ARBA" id="ARBA00009477"/>
    </source>
</evidence>
<organism evidence="9 10">
    <name type="scientific">Pusillimonas minor</name>
    <dbReference type="NCBI Taxonomy" id="2697024"/>
    <lineage>
        <taxon>Bacteria</taxon>
        <taxon>Pseudomonadati</taxon>
        <taxon>Pseudomonadota</taxon>
        <taxon>Betaproteobacteria</taxon>
        <taxon>Burkholderiales</taxon>
        <taxon>Alcaligenaceae</taxon>
        <taxon>Pusillimonas</taxon>
    </lineage>
</organism>
<dbReference type="GO" id="GO:0022857">
    <property type="term" value="F:transmembrane transporter activity"/>
    <property type="evidence" value="ECO:0007669"/>
    <property type="project" value="InterPro"/>
</dbReference>
<evidence type="ECO:0000313" key="9">
    <source>
        <dbReference type="EMBL" id="MBC2770969.1"/>
    </source>
</evidence>
<dbReference type="PANTHER" id="PTHR30097">
    <property type="entry name" value="CATION EFFLUX SYSTEM PROTEIN CUSB"/>
    <property type="match status" value="1"/>
</dbReference>
<evidence type="ECO:0000259" key="5">
    <source>
        <dbReference type="Pfam" id="PF25893"/>
    </source>
</evidence>
<dbReference type="PANTHER" id="PTHR30097:SF4">
    <property type="entry name" value="SLR6042 PROTEIN"/>
    <property type="match status" value="1"/>
</dbReference>
<dbReference type="Gene3D" id="2.40.420.20">
    <property type="match status" value="1"/>
</dbReference>
<reference evidence="9 10" key="1">
    <citation type="submission" date="2020-08" db="EMBL/GenBank/DDBJ databases">
        <title>Paraeoetvoesia sp. YC-7-48 draft genome sequence.</title>
        <authorList>
            <person name="Yao L."/>
        </authorList>
    </citation>
    <scope>NUCLEOTIDE SEQUENCE [LARGE SCALE GENOMIC DNA]</scope>
    <source>
        <strain evidence="10">YC-7-48</strain>
    </source>
</reference>
<dbReference type="EMBL" id="JACJUU010000016">
    <property type="protein sequence ID" value="MBC2770969.1"/>
    <property type="molecule type" value="Genomic_DNA"/>
</dbReference>
<dbReference type="GO" id="GO:0030288">
    <property type="term" value="C:outer membrane-bounded periplasmic space"/>
    <property type="evidence" value="ECO:0007669"/>
    <property type="project" value="TreeGrafter"/>
</dbReference>
<feature type="compositionally biased region" description="Basic and acidic residues" evidence="4">
    <location>
        <begin position="47"/>
        <end position="84"/>
    </location>
</feature>
<dbReference type="Pfam" id="PF25954">
    <property type="entry name" value="Beta-barrel_RND_2"/>
    <property type="match status" value="1"/>
</dbReference>
<evidence type="ECO:0000313" key="10">
    <source>
        <dbReference type="Proteomes" id="UP000545386"/>
    </source>
</evidence>
<accession>A0A842HPV6</accession>
<evidence type="ECO:0000259" key="6">
    <source>
        <dbReference type="Pfam" id="PF25954"/>
    </source>
</evidence>
<dbReference type="Proteomes" id="UP000545386">
    <property type="component" value="Unassembled WGS sequence"/>
</dbReference>
<dbReference type="Gene3D" id="1.10.287.470">
    <property type="entry name" value="Helix hairpin bin"/>
    <property type="match status" value="1"/>
</dbReference>
<dbReference type="SUPFAM" id="SSF111369">
    <property type="entry name" value="HlyD-like secretion proteins"/>
    <property type="match status" value="1"/>
</dbReference>
<feature type="region of interest" description="Disordered" evidence="4">
    <location>
        <begin position="40"/>
        <end position="84"/>
    </location>
</feature>
<evidence type="ECO:0000256" key="3">
    <source>
        <dbReference type="SAM" id="Coils"/>
    </source>
</evidence>
<dbReference type="Gene3D" id="2.40.30.170">
    <property type="match status" value="1"/>
</dbReference>
<evidence type="ECO:0000256" key="2">
    <source>
        <dbReference type="ARBA" id="ARBA00022448"/>
    </source>
</evidence>
<keyword evidence="10" id="KW-1185">Reference proteome</keyword>
<feature type="domain" description="CusB-like beta-barrel" evidence="6">
    <location>
        <begin position="271"/>
        <end position="344"/>
    </location>
</feature>
<dbReference type="FunFam" id="2.40.30.170:FF:000010">
    <property type="entry name" value="Efflux RND transporter periplasmic adaptor subunit"/>
    <property type="match status" value="1"/>
</dbReference>
<feature type="domain" description="CzcB-like barrel-sandwich hybrid" evidence="7">
    <location>
        <begin position="124"/>
        <end position="268"/>
    </location>
</feature>
<evidence type="ECO:0000256" key="4">
    <source>
        <dbReference type="SAM" id="MobiDB-lite"/>
    </source>
</evidence>
<dbReference type="InterPro" id="IPR051909">
    <property type="entry name" value="MFP_Cation_Efflux"/>
</dbReference>
<protein>
    <submittedName>
        <fullName evidence="9">Efflux RND transporter periplasmic adaptor subunit</fullName>
    </submittedName>
</protein>
<keyword evidence="2" id="KW-0813">Transport</keyword>
<sequence>MKSTQNKPGLGNRSRQTVLIALIVLIGVLLSTLLLAGTNTQEGGSEQEEHAHASEDTEKQHDSKEAEHADEGGETHADEEQHGREVTFTQGQIEAAGITLATAGPASIQSTIQLPGEIVFNADRTAQLVPRLAGVIQAVKANLGQEVKEGDVLAEIASPELSERRSTLSAAQKRLTLARTTYERERLLWKEKVSAEQDYLQARQQLQEAQIAVDDALEQLQALGTDAGEPGRFNRLEVRAPFDGMIVEKDIALGETVSADAPIFKISDLSTVWADMIVPAEALGTVRVGSKAIVQATAFDSQAQGTVSYVGSLLGQQSRAATARISLPNPNGAWRPGLFVNVQVLSGEAQVPVAIEPEAIHTLEEESVVFVRHDNEFVAQAVTTGRRDANSVEIVEGLEAGTSYAVKNSFVIKSELGKASASHSH</sequence>
<evidence type="ECO:0000259" key="8">
    <source>
        <dbReference type="Pfam" id="PF25975"/>
    </source>
</evidence>
<dbReference type="GO" id="GO:0016020">
    <property type="term" value="C:membrane"/>
    <property type="evidence" value="ECO:0007669"/>
    <property type="project" value="InterPro"/>
</dbReference>
<evidence type="ECO:0000259" key="7">
    <source>
        <dbReference type="Pfam" id="PF25973"/>
    </source>
</evidence>
<dbReference type="NCBIfam" id="TIGR01730">
    <property type="entry name" value="RND_mfp"/>
    <property type="match status" value="1"/>
</dbReference>
<dbReference type="InterPro" id="IPR058792">
    <property type="entry name" value="Beta-barrel_RND_2"/>
</dbReference>
<comment type="similarity">
    <text evidence="1">Belongs to the membrane fusion protein (MFP) (TC 8.A.1) family.</text>
</comment>
<dbReference type="Gene3D" id="2.40.50.100">
    <property type="match status" value="1"/>
</dbReference>
<dbReference type="InterPro" id="IPR058647">
    <property type="entry name" value="BSH_CzcB-like"/>
</dbReference>
<feature type="coiled-coil region" evidence="3">
    <location>
        <begin position="192"/>
        <end position="226"/>
    </location>
</feature>
<dbReference type="InterPro" id="IPR006143">
    <property type="entry name" value="RND_pump_MFP"/>
</dbReference>